<keyword evidence="1" id="KW-0479">Metal-binding</keyword>
<dbReference type="GO" id="GO:0065003">
    <property type="term" value="P:protein-containing complex assembly"/>
    <property type="evidence" value="ECO:0007669"/>
    <property type="project" value="InterPro"/>
</dbReference>
<dbReference type="PROSITE" id="PS51501">
    <property type="entry name" value="ZF_DNL"/>
    <property type="match status" value="1"/>
</dbReference>
<dbReference type="PANTHER" id="PTHR20922">
    <property type="entry name" value="DNL-TYPE ZINC FINGER PROTEIN"/>
    <property type="match status" value="1"/>
</dbReference>
<sequence>MNSRGLMLLTRNARVFARSPALLRRAYLGSRPVFSNGVNHGIRFHSSHSNNDKSATLKVDDPQLMIAFTCKKCDTRSSHAFSRQSYYKGTVLIQCPGCKNRHLIADNLKIFRDNKVNLEDILKEQGQSVATTTDDLAFEDIPESLRGLIGHHAKDAPEAYRKDESDTDKVHELPGPKKEAYATAPDKTTDAFIKYQEKLDQKAKSLGLKDAAELQEKLKEDIELKKKEFNAVDPLKELEAYERKKAEEIQKNKDSKTIKVRSPIDKDAPVAPYKTLDSFIDVEKAKELPAKELQFIWRARFQNKEGNFHAAFKQYPVC</sequence>
<dbReference type="InterPro" id="IPR010591">
    <property type="entry name" value="ATP11"/>
</dbReference>
<organism evidence="7 8">
    <name type="scientific">Cerrena zonata</name>
    <dbReference type="NCBI Taxonomy" id="2478898"/>
    <lineage>
        <taxon>Eukaryota</taxon>
        <taxon>Fungi</taxon>
        <taxon>Dikarya</taxon>
        <taxon>Basidiomycota</taxon>
        <taxon>Agaricomycotina</taxon>
        <taxon>Agaricomycetes</taxon>
        <taxon>Polyporales</taxon>
        <taxon>Cerrenaceae</taxon>
        <taxon>Cerrena</taxon>
    </lineage>
</organism>
<dbReference type="PANTHER" id="PTHR20922:SF13">
    <property type="entry name" value="DNL-TYPE ZINC FINGER PROTEIN"/>
    <property type="match status" value="1"/>
</dbReference>
<dbReference type="GO" id="GO:0006457">
    <property type="term" value="P:protein folding"/>
    <property type="evidence" value="ECO:0007669"/>
    <property type="project" value="TreeGrafter"/>
</dbReference>
<name>A0AAW0FGI4_9APHY</name>
<evidence type="ECO:0000313" key="7">
    <source>
        <dbReference type="EMBL" id="KAK7680685.1"/>
    </source>
</evidence>
<dbReference type="InterPro" id="IPR024158">
    <property type="entry name" value="Mt_import_TIM15"/>
</dbReference>
<proteinExistence type="predicted"/>
<dbReference type="EMBL" id="JASBNA010000047">
    <property type="protein sequence ID" value="KAK7680685.1"/>
    <property type="molecule type" value="Genomic_DNA"/>
</dbReference>
<dbReference type="Pfam" id="PF05180">
    <property type="entry name" value="zf-DNL"/>
    <property type="match status" value="1"/>
</dbReference>
<evidence type="ECO:0000256" key="1">
    <source>
        <dbReference type="ARBA" id="ARBA00022723"/>
    </source>
</evidence>
<evidence type="ECO:0000256" key="4">
    <source>
        <dbReference type="PROSITE-ProRule" id="PRU00834"/>
    </source>
</evidence>
<dbReference type="GO" id="GO:0051087">
    <property type="term" value="F:protein-folding chaperone binding"/>
    <property type="evidence" value="ECO:0007669"/>
    <property type="project" value="TreeGrafter"/>
</dbReference>
<keyword evidence="8" id="KW-1185">Reference proteome</keyword>
<dbReference type="GO" id="GO:0005739">
    <property type="term" value="C:mitochondrion"/>
    <property type="evidence" value="ECO:0007669"/>
    <property type="project" value="InterPro"/>
</dbReference>
<dbReference type="Pfam" id="PF06644">
    <property type="entry name" value="ATP11"/>
    <property type="match status" value="1"/>
</dbReference>
<dbReference type="Proteomes" id="UP001385951">
    <property type="component" value="Unassembled WGS sequence"/>
</dbReference>
<feature type="domain" description="DNL-type" evidence="6">
    <location>
        <begin position="59"/>
        <end position="154"/>
    </location>
</feature>
<dbReference type="GO" id="GO:0030150">
    <property type="term" value="P:protein import into mitochondrial matrix"/>
    <property type="evidence" value="ECO:0007669"/>
    <property type="project" value="TreeGrafter"/>
</dbReference>
<evidence type="ECO:0000256" key="2">
    <source>
        <dbReference type="ARBA" id="ARBA00022771"/>
    </source>
</evidence>
<protein>
    <recommendedName>
        <fullName evidence="6">DNL-type domain-containing protein</fullName>
    </recommendedName>
</protein>
<dbReference type="InterPro" id="IPR007853">
    <property type="entry name" value="Znf_DNL-typ"/>
</dbReference>
<dbReference type="GO" id="GO:0050821">
    <property type="term" value="P:protein stabilization"/>
    <property type="evidence" value="ECO:0007669"/>
    <property type="project" value="TreeGrafter"/>
</dbReference>
<comment type="caution">
    <text evidence="7">The sequence shown here is derived from an EMBL/GenBank/DDBJ whole genome shotgun (WGS) entry which is preliminary data.</text>
</comment>
<evidence type="ECO:0000256" key="3">
    <source>
        <dbReference type="ARBA" id="ARBA00022833"/>
    </source>
</evidence>
<keyword evidence="2 4" id="KW-0863">Zinc-finger</keyword>
<evidence type="ECO:0000313" key="8">
    <source>
        <dbReference type="Proteomes" id="UP001385951"/>
    </source>
</evidence>
<gene>
    <name evidence="7" type="ORF">QCA50_016253</name>
</gene>
<accession>A0AAW0FGI4</accession>
<dbReference type="AlphaFoldDB" id="A0AAW0FGI4"/>
<evidence type="ECO:0000259" key="6">
    <source>
        <dbReference type="PROSITE" id="PS51501"/>
    </source>
</evidence>
<keyword evidence="3" id="KW-0862">Zinc</keyword>
<evidence type="ECO:0000256" key="5">
    <source>
        <dbReference type="SAM" id="MobiDB-lite"/>
    </source>
</evidence>
<dbReference type="GO" id="GO:0008270">
    <property type="term" value="F:zinc ion binding"/>
    <property type="evidence" value="ECO:0007669"/>
    <property type="project" value="UniProtKB-KW"/>
</dbReference>
<reference evidence="7 8" key="1">
    <citation type="submission" date="2022-09" db="EMBL/GenBank/DDBJ databases">
        <authorList>
            <person name="Palmer J.M."/>
        </authorList>
    </citation>
    <scope>NUCLEOTIDE SEQUENCE [LARGE SCALE GENOMIC DNA]</scope>
    <source>
        <strain evidence="7 8">DSM 7382</strain>
    </source>
</reference>
<feature type="region of interest" description="Disordered" evidence="5">
    <location>
        <begin position="152"/>
        <end position="174"/>
    </location>
</feature>